<dbReference type="CDD" id="cd10150">
    <property type="entry name" value="CobN_like"/>
    <property type="match status" value="1"/>
</dbReference>
<dbReference type="PANTHER" id="PTHR44119">
    <property type="entry name" value="MAGNESIUM-CHELATASE SUBUNIT CHLH, CHLOROPLASTIC"/>
    <property type="match status" value="1"/>
</dbReference>
<dbReference type="EMBL" id="LGFO01000122">
    <property type="protein sequence ID" value="KUK36298.1"/>
    <property type="molecule type" value="Genomic_DNA"/>
</dbReference>
<dbReference type="InterPro" id="IPR011771">
    <property type="entry name" value="BchH"/>
</dbReference>
<feature type="non-terminal residue" evidence="3">
    <location>
        <position position="1"/>
    </location>
</feature>
<dbReference type="InterPro" id="IPR003672">
    <property type="entry name" value="CobN/Mg_chltase"/>
</dbReference>
<dbReference type="Proteomes" id="UP000053326">
    <property type="component" value="Unassembled WGS sequence"/>
</dbReference>
<feature type="domain" description="CobN/magnesium chelatase" evidence="2">
    <location>
        <begin position="117"/>
        <end position="1220"/>
    </location>
</feature>
<dbReference type="GO" id="GO:0015995">
    <property type="term" value="P:chlorophyll biosynthetic process"/>
    <property type="evidence" value="ECO:0007669"/>
    <property type="project" value="InterPro"/>
</dbReference>
<comment type="similarity">
    <text evidence="1">Belongs to the Mg-chelatase subunit H family.</text>
</comment>
<dbReference type="GO" id="GO:0016851">
    <property type="term" value="F:magnesium chelatase activity"/>
    <property type="evidence" value="ECO:0007669"/>
    <property type="project" value="InterPro"/>
</dbReference>
<dbReference type="AlphaFoldDB" id="A0A101FFW2"/>
<dbReference type="Pfam" id="PF02514">
    <property type="entry name" value="CobN-Mg_chel"/>
    <property type="match status" value="1"/>
</dbReference>
<dbReference type="PATRIC" id="fig|85874.4.peg.374"/>
<evidence type="ECO:0000256" key="1">
    <source>
        <dbReference type="ARBA" id="ARBA00010851"/>
    </source>
</evidence>
<reference evidence="4" key="1">
    <citation type="journal article" date="2015" name="MBio">
        <title>Genome-Resolved Metagenomic Analysis Reveals Roles for Candidate Phyla and Other Microbial Community Members in Biogeochemical Transformations in Oil Reservoirs.</title>
        <authorList>
            <person name="Hu P."/>
            <person name="Tom L."/>
            <person name="Singh A."/>
            <person name="Thomas B.C."/>
            <person name="Baker B.J."/>
            <person name="Piceno Y.M."/>
            <person name="Andersen G.L."/>
            <person name="Banfield J.F."/>
        </authorList>
    </citation>
    <scope>NUCLEOTIDE SEQUENCE [LARGE SCALE GENOMIC DNA]</scope>
</reference>
<dbReference type="GO" id="GO:0051116">
    <property type="term" value="F:cobaltochelatase activity"/>
    <property type="evidence" value="ECO:0007669"/>
    <property type="project" value="InterPro"/>
</dbReference>
<evidence type="ECO:0000259" key="2">
    <source>
        <dbReference type="Pfam" id="PF02514"/>
    </source>
</evidence>
<gene>
    <name evidence="3" type="ORF">XD66_0995</name>
</gene>
<dbReference type="NCBIfam" id="TIGR02025">
    <property type="entry name" value="BchH"/>
    <property type="match status" value="1"/>
</dbReference>
<dbReference type="InterPro" id="IPR011953">
    <property type="entry name" value="Cobalto_CobN"/>
</dbReference>
<dbReference type="GO" id="GO:0009236">
    <property type="term" value="P:cobalamin biosynthetic process"/>
    <property type="evidence" value="ECO:0007669"/>
    <property type="project" value="InterPro"/>
</dbReference>
<dbReference type="PANTHER" id="PTHR44119:SF7">
    <property type="entry name" value="MAGNESIUM CHELATASE SUBUNIT"/>
    <property type="match status" value="1"/>
</dbReference>
<evidence type="ECO:0000313" key="4">
    <source>
        <dbReference type="Proteomes" id="UP000053326"/>
    </source>
</evidence>
<dbReference type="NCBIfam" id="TIGR02257">
    <property type="entry name" value="cobalto_cobN"/>
    <property type="match status" value="1"/>
</dbReference>
<accession>A0A101FFW2</accession>
<comment type="caution">
    <text evidence="3">The sequence shown here is derived from an EMBL/GenBank/DDBJ whole genome shotgun (WGS) entry which is preliminary data.</text>
</comment>
<evidence type="ECO:0000313" key="3">
    <source>
        <dbReference type="EMBL" id="KUK36298.1"/>
    </source>
</evidence>
<proteinExistence type="inferred from homology"/>
<protein>
    <submittedName>
        <fullName evidence="3">Cobalt insertion protein CobN</fullName>
    </submittedName>
</protein>
<organism evidence="3 4">
    <name type="scientific">Thermacetogenium phaeum</name>
    <dbReference type="NCBI Taxonomy" id="85874"/>
    <lineage>
        <taxon>Bacteria</taxon>
        <taxon>Bacillati</taxon>
        <taxon>Bacillota</taxon>
        <taxon>Clostridia</taxon>
        <taxon>Thermoanaerobacterales</taxon>
        <taxon>Thermoanaerobacteraceae</taxon>
        <taxon>Thermacetogenium</taxon>
    </lineage>
</organism>
<name>A0A101FFW2_9THEO</name>
<sequence>WERMRMRRIVFLSNMERQYMMMIKARDSLLQEGRLKPEGLTVFLNDIPWGDKWQKTFAASDIVIFTWMGSGLDTDFLKKAADFLASNKITHVMLIAAPGVEDLRYGITPEDREMLQKYLVYGGLENYRNLWLWLGSRFCGEKCDYQLPQPMLWNGIFHPKADRAFTDLREYRRLFCRPDRPTVGILFYRDEWINGDLAYQTALVEAIERQGMNAVAVFSQGAADPELKAPGLTEAIQAYFYEQGRPAIDVLINTIKFSLTATRATDLESLKQLKVPVLQAYTLLRSREEWENSSEGMIPMEIAVSVTMPELDGIIHGVPVAGREYLPDGNAAYLPLAERIDMVARKAGKWARLRHKANSEKKIAIIFHNYPPTNSNIGSAAGLDSIESVRLLLAEMVKRGYHVEHIPDDSRSFVKELVAHTTNDRRFITEEQIQQGEKLSGEQYRQFFDTLAEETRIQLVRDWGKPPGDVFQYDGNLLVPGMLNGNVFITVQPPRGFGEDPAKLYHSPDCAPTHHYLAFYHWIRDIWQADAVIHVGTHGSLEWLPGKGAALSPRCYPDLALGDLPNIYPYWITVVGEGIQAKRRGASCLIGYLSPPMGSAGTYDELAELERLLDEYLHFRQNQPGNTEVMARLIREKVREADLQDDVTEQPEEPFDDYVQRLHAYITDIKNMQIRVGLHVLGSPPRDEGLVEYLLALTNMDNGEIPSLRQAVAAVYGFEYYELLEGSGRMLPDGSKTYGALLEEIQARCREVIELLAGHGFDPEQVGLICRLPWAVEAEQGVKERLVQVGRYICRTLVPHLEQTRQEITNLLDALEGCYVEPGPAGAPTSGMADVLPTGRNFYGVDPRALPTPVAWEIGKKMGDEVIERYLAEEGRYPENIGIVIWATSNERSHGQCIAEFLYLLGVRPVWQRGSQRVVDLDVIPIEELKRPRIDVTARISGLFRDSMPMCINLMEKAVEFVASLDESPEKNYVRKHVLQDVQKLKQEGIESDQAWVQASYRIFGDPPGTYGAGISDLLEAKNWETIDDLARVYVRWGGHAYGAKARGVFLPELFSHRMASLDVTIQNEDNREISMLNSDDYNAYHGGMIAAVRSLKGQAPRSYCGDSSDRQKVITRSVQEEIKRLFRGEAINPRFIEGMKQHGYKGAADLANYVAHSYQWDATSDVLEDWMYQKFAEKYAFDKDMQKWMREVNPWALQRIVETLLEASQRGLWHADEQTKGELQALYLAIEGELEERSDEQR</sequence>